<accession>A0AAF1B3T2</accession>
<sequence length="88" mass="9907">MGSSFMFLKKCWILFLIISAASLSSTCSAGRQLRSVNKLEKEAMTSTYKQGEEISFVHGRLLRVNTKDYGNYDPAPTFVKPPFKLIPN</sequence>
<dbReference type="InterPro" id="IPR038974">
    <property type="entry name" value="CIF1/2"/>
</dbReference>
<gene>
    <name evidence="2" type="ORF">DCAR_0623007</name>
</gene>
<name>A0AAF1B3T2_DAUCS</name>
<dbReference type="PANTHER" id="PTHR35290:SF2">
    <property type="entry name" value="PROTEIN CASPARIAN STRIP INTEGRITY FACTOR 1"/>
    <property type="match status" value="1"/>
</dbReference>
<feature type="chain" id="PRO_5042042014" evidence="1">
    <location>
        <begin position="23"/>
        <end position="88"/>
    </location>
</feature>
<organism evidence="2 3">
    <name type="scientific">Daucus carota subsp. sativus</name>
    <name type="common">Carrot</name>
    <dbReference type="NCBI Taxonomy" id="79200"/>
    <lineage>
        <taxon>Eukaryota</taxon>
        <taxon>Viridiplantae</taxon>
        <taxon>Streptophyta</taxon>
        <taxon>Embryophyta</taxon>
        <taxon>Tracheophyta</taxon>
        <taxon>Spermatophyta</taxon>
        <taxon>Magnoliopsida</taxon>
        <taxon>eudicotyledons</taxon>
        <taxon>Gunneridae</taxon>
        <taxon>Pentapetalae</taxon>
        <taxon>asterids</taxon>
        <taxon>campanulids</taxon>
        <taxon>Apiales</taxon>
        <taxon>Apiaceae</taxon>
        <taxon>Apioideae</taxon>
        <taxon>Scandiceae</taxon>
        <taxon>Daucinae</taxon>
        <taxon>Daucus</taxon>
        <taxon>Daucus sect. Daucus</taxon>
    </lineage>
</organism>
<keyword evidence="1" id="KW-0732">Signal</keyword>
<evidence type="ECO:0000313" key="2">
    <source>
        <dbReference type="EMBL" id="WOH03608.1"/>
    </source>
</evidence>
<feature type="signal peptide" evidence="1">
    <location>
        <begin position="1"/>
        <end position="22"/>
    </location>
</feature>
<keyword evidence="3" id="KW-1185">Reference proteome</keyword>
<proteinExistence type="predicted"/>
<protein>
    <submittedName>
        <fullName evidence="2">Uncharacterized protein</fullName>
    </submittedName>
</protein>
<dbReference type="EMBL" id="CP093348">
    <property type="protein sequence ID" value="WOH03608.1"/>
    <property type="molecule type" value="Genomic_DNA"/>
</dbReference>
<dbReference type="AlphaFoldDB" id="A0AAF1B3T2"/>
<reference evidence="2" key="2">
    <citation type="submission" date="2022-03" db="EMBL/GenBank/DDBJ databases">
        <title>Draft title - Genomic analysis of global carrot germplasm unveils the trajectory of domestication and the origin of high carotenoid orange carrot.</title>
        <authorList>
            <person name="Iorizzo M."/>
            <person name="Ellison S."/>
            <person name="Senalik D."/>
            <person name="Macko-Podgorni A."/>
            <person name="Grzebelus D."/>
            <person name="Bostan H."/>
            <person name="Rolling W."/>
            <person name="Curaba J."/>
            <person name="Simon P."/>
        </authorList>
    </citation>
    <scope>NUCLEOTIDE SEQUENCE</scope>
    <source>
        <tissue evidence="2">Leaf</tissue>
    </source>
</reference>
<reference evidence="2" key="1">
    <citation type="journal article" date="2016" name="Nat. Genet.">
        <title>A high-quality carrot genome assembly provides new insights into carotenoid accumulation and asterid genome evolution.</title>
        <authorList>
            <person name="Iorizzo M."/>
            <person name="Ellison S."/>
            <person name="Senalik D."/>
            <person name="Zeng P."/>
            <person name="Satapoomin P."/>
            <person name="Huang J."/>
            <person name="Bowman M."/>
            <person name="Iovene M."/>
            <person name="Sanseverino W."/>
            <person name="Cavagnaro P."/>
            <person name="Yildiz M."/>
            <person name="Macko-Podgorni A."/>
            <person name="Moranska E."/>
            <person name="Grzebelus E."/>
            <person name="Grzebelus D."/>
            <person name="Ashrafi H."/>
            <person name="Zheng Z."/>
            <person name="Cheng S."/>
            <person name="Spooner D."/>
            <person name="Van Deynze A."/>
            <person name="Simon P."/>
        </authorList>
    </citation>
    <scope>NUCLEOTIDE SEQUENCE</scope>
    <source>
        <tissue evidence="2">Leaf</tissue>
    </source>
</reference>
<dbReference type="Proteomes" id="UP000077755">
    <property type="component" value="Chromosome 6"/>
</dbReference>
<evidence type="ECO:0000256" key="1">
    <source>
        <dbReference type="SAM" id="SignalP"/>
    </source>
</evidence>
<evidence type="ECO:0000313" key="3">
    <source>
        <dbReference type="Proteomes" id="UP000077755"/>
    </source>
</evidence>
<dbReference type="PANTHER" id="PTHR35290">
    <property type="entry name" value="PROTEIN CASPARIAN STRIP INTEGRITY FACTOR 1-RELATED"/>
    <property type="match status" value="1"/>
</dbReference>